<sequence>MPKKKRTKKPKPAKPAKRIYRPRIYHGPNGIKLKQIQYHKYHHDIPIYHTSQPPPTHLTRRSHGYVAQLLSTDPLHNKPVTDGDEIPAGCMEVVYLVDVFQHGGSAVGYRVGGDVVVWLCFEGDVRGSVLGEGGFDLVGFVWRPEGKKVRGSEHRAWNVALRSAGRRPVRLRVSWRRFESEMLVEEERKRKRERVVGGEDVDVDEDVWDDEEDEEEDGVYEEEEEEQQAQQQTTTDHEAPIHQPQKIHRHAHHIYPDPDPDPDTWQPVDVAISVRGSKQNASPKPHSDSHSRSSSSESSVLSDRHTNTVRPPQHPSTTKKGSSKETVAGEWAHRVSE</sequence>
<dbReference type="OrthoDB" id="3762348at2759"/>
<feature type="compositionally biased region" description="Low complexity" evidence="1">
    <location>
        <begin position="292"/>
        <end position="301"/>
    </location>
</feature>
<dbReference type="EMBL" id="ML975259">
    <property type="protein sequence ID" value="KAF1837703.1"/>
    <property type="molecule type" value="Genomic_DNA"/>
</dbReference>
<protein>
    <submittedName>
        <fullName evidence="2">Uncharacterized protein</fullName>
    </submittedName>
</protein>
<gene>
    <name evidence="2" type="ORF">BDW02DRAFT_627802</name>
</gene>
<feature type="compositionally biased region" description="Acidic residues" evidence="1">
    <location>
        <begin position="199"/>
        <end position="227"/>
    </location>
</feature>
<organism evidence="2 3">
    <name type="scientific">Decorospora gaudefroyi</name>
    <dbReference type="NCBI Taxonomy" id="184978"/>
    <lineage>
        <taxon>Eukaryota</taxon>
        <taxon>Fungi</taxon>
        <taxon>Dikarya</taxon>
        <taxon>Ascomycota</taxon>
        <taxon>Pezizomycotina</taxon>
        <taxon>Dothideomycetes</taxon>
        <taxon>Pleosporomycetidae</taxon>
        <taxon>Pleosporales</taxon>
        <taxon>Pleosporineae</taxon>
        <taxon>Pleosporaceae</taxon>
        <taxon>Decorospora</taxon>
    </lineage>
</organism>
<name>A0A6A5KVM0_9PLEO</name>
<dbReference type="Proteomes" id="UP000800040">
    <property type="component" value="Unassembled WGS sequence"/>
</dbReference>
<accession>A0A6A5KVM0</accession>
<keyword evidence="3" id="KW-1185">Reference proteome</keyword>
<evidence type="ECO:0000313" key="2">
    <source>
        <dbReference type="EMBL" id="KAF1837703.1"/>
    </source>
</evidence>
<reference evidence="2" key="1">
    <citation type="submission" date="2020-01" db="EMBL/GenBank/DDBJ databases">
        <authorList>
            <consortium name="DOE Joint Genome Institute"/>
            <person name="Haridas S."/>
            <person name="Albert R."/>
            <person name="Binder M."/>
            <person name="Bloem J."/>
            <person name="Labutti K."/>
            <person name="Salamov A."/>
            <person name="Andreopoulos B."/>
            <person name="Baker S.E."/>
            <person name="Barry K."/>
            <person name="Bills G."/>
            <person name="Bluhm B.H."/>
            <person name="Cannon C."/>
            <person name="Castanera R."/>
            <person name="Culley D.E."/>
            <person name="Daum C."/>
            <person name="Ezra D."/>
            <person name="Gonzalez J.B."/>
            <person name="Henrissat B."/>
            <person name="Kuo A."/>
            <person name="Liang C."/>
            <person name="Lipzen A."/>
            <person name="Lutzoni F."/>
            <person name="Magnuson J."/>
            <person name="Mondo S."/>
            <person name="Nolan M."/>
            <person name="Ohm R."/>
            <person name="Pangilinan J."/>
            <person name="Park H.-J."/>
            <person name="Ramirez L."/>
            <person name="Alfaro M."/>
            <person name="Sun H."/>
            <person name="Tritt A."/>
            <person name="Yoshinaga Y."/>
            <person name="Zwiers L.-H."/>
            <person name="Turgeon B.G."/>
            <person name="Goodwin S.B."/>
            <person name="Spatafora J.W."/>
            <person name="Crous P.W."/>
            <person name="Grigoriev I.V."/>
        </authorList>
    </citation>
    <scope>NUCLEOTIDE SEQUENCE</scope>
    <source>
        <strain evidence="2">P77</strain>
    </source>
</reference>
<feature type="region of interest" description="Disordered" evidence="1">
    <location>
        <begin position="189"/>
        <end position="337"/>
    </location>
</feature>
<evidence type="ECO:0000256" key="1">
    <source>
        <dbReference type="SAM" id="MobiDB-lite"/>
    </source>
</evidence>
<proteinExistence type="predicted"/>
<evidence type="ECO:0000313" key="3">
    <source>
        <dbReference type="Proteomes" id="UP000800040"/>
    </source>
</evidence>
<dbReference type="AlphaFoldDB" id="A0A6A5KVM0"/>